<dbReference type="PROSITE" id="PS51819">
    <property type="entry name" value="VOC"/>
    <property type="match status" value="2"/>
</dbReference>
<comment type="caution">
    <text evidence="3">The sequence shown here is derived from an EMBL/GenBank/DDBJ whole genome shotgun (WGS) entry which is preliminary data.</text>
</comment>
<dbReference type="RefSeq" id="WP_301209823.1">
    <property type="nucleotide sequence ID" value="NZ_JAROCF010000001.1"/>
</dbReference>
<evidence type="ECO:0000313" key="3">
    <source>
        <dbReference type="EMBL" id="MDN4613008.1"/>
    </source>
</evidence>
<protein>
    <submittedName>
        <fullName evidence="3">VOC family protein</fullName>
    </submittedName>
</protein>
<dbReference type="InterPro" id="IPR037523">
    <property type="entry name" value="VOC_core"/>
</dbReference>
<proteinExistence type="predicted"/>
<reference evidence="3" key="1">
    <citation type="submission" date="2023-06" db="EMBL/GenBank/DDBJ databases">
        <title>MT1 and MT2 Draft Genomes of Novel Species.</title>
        <authorList>
            <person name="Venkateswaran K."/>
        </authorList>
    </citation>
    <scope>NUCLEOTIDE SEQUENCE</scope>
    <source>
        <strain evidence="3">F6_8S_P_1B</strain>
    </source>
</reference>
<gene>
    <name evidence="3" type="ORF">P5G50_00975</name>
</gene>
<keyword evidence="1" id="KW-0479">Metal-binding</keyword>
<evidence type="ECO:0000259" key="2">
    <source>
        <dbReference type="PROSITE" id="PS51819"/>
    </source>
</evidence>
<dbReference type="EMBL" id="JAROCF010000001">
    <property type="protein sequence ID" value="MDN4613008.1"/>
    <property type="molecule type" value="Genomic_DNA"/>
</dbReference>
<name>A0ABT8K6D5_9MICO</name>
<dbReference type="PROSITE" id="PS00934">
    <property type="entry name" value="GLYOXALASE_I_1"/>
    <property type="match status" value="1"/>
</dbReference>
<dbReference type="Proteomes" id="UP001174208">
    <property type="component" value="Unassembled WGS sequence"/>
</dbReference>
<dbReference type="InterPro" id="IPR029068">
    <property type="entry name" value="Glyas_Bleomycin-R_OHBP_Dase"/>
</dbReference>
<evidence type="ECO:0000313" key="4">
    <source>
        <dbReference type="Proteomes" id="UP001174208"/>
    </source>
</evidence>
<dbReference type="PANTHER" id="PTHR43279:SF1">
    <property type="entry name" value="CATECHOL-2,3-DIOXYGENASE"/>
    <property type="match status" value="1"/>
</dbReference>
<dbReference type="SUPFAM" id="SSF54593">
    <property type="entry name" value="Glyoxalase/Bleomycin resistance protein/Dihydroxybiphenyl dioxygenase"/>
    <property type="match status" value="2"/>
</dbReference>
<keyword evidence="4" id="KW-1185">Reference proteome</keyword>
<dbReference type="Pfam" id="PF00903">
    <property type="entry name" value="Glyoxalase"/>
    <property type="match status" value="2"/>
</dbReference>
<dbReference type="PANTHER" id="PTHR43279">
    <property type="entry name" value="CATECHOL-2,3-DIOXYGENASE"/>
    <property type="match status" value="1"/>
</dbReference>
<accession>A0ABT8K6D5</accession>
<sequence length="298" mass="31771">MPEILPASSAMGAVTLRVADLDAMTAYYRDAVTLTVLAAEGGRVVLGRDGVPSVILEHAPELRHAGPHEAGLFHTAILFDTQEALAAAVYSVARRAPGTFTGSADHLVSQAFYFTDPEGNGVELYWDRDRSLWSWTHGQVEMDTLYLDPNAFLREHLTDRGAALAEGDRAAGAADPALELGGASVGHVHLSVGDVATARAFYVDRLGFETTAALGSSALFVSAGGYHHHMAMNTWNSRGAGPRRLALGLGEVVIHVPTADDLGELTERMRHYGVQARDDGRSVAFDDPWANAVRVTAG</sequence>
<feature type="domain" description="VOC" evidence="2">
    <location>
        <begin position="184"/>
        <end position="298"/>
    </location>
</feature>
<organism evidence="3 4">
    <name type="scientific">Leifsonia williamsii</name>
    <dbReference type="NCBI Taxonomy" id="3035919"/>
    <lineage>
        <taxon>Bacteria</taxon>
        <taxon>Bacillati</taxon>
        <taxon>Actinomycetota</taxon>
        <taxon>Actinomycetes</taxon>
        <taxon>Micrococcales</taxon>
        <taxon>Microbacteriaceae</taxon>
        <taxon>Leifsonia</taxon>
    </lineage>
</organism>
<dbReference type="Gene3D" id="3.10.180.10">
    <property type="entry name" value="2,3-Dihydroxybiphenyl 1,2-Dioxygenase, domain 1"/>
    <property type="match status" value="2"/>
</dbReference>
<dbReference type="InterPro" id="IPR018146">
    <property type="entry name" value="Glyoxalase_1_CS"/>
</dbReference>
<dbReference type="InterPro" id="IPR004360">
    <property type="entry name" value="Glyas_Fos-R_dOase_dom"/>
</dbReference>
<feature type="domain" description="VOC" evidence="2">
    <location>
        <begin position="10"/>
        <end position="127"/>
    </location>
</feature>
<evidence type="ECO:0000256" key="1">
    <source>
        <dbReference type="ARBA" id="ARBA00022723"/>
    </source>
</evidence>